<dbReference type="PROSITE" id="PS50110">
    <property type="entry name" value="RESPONSE_REGULATORY"/>
    <property type="match status" value="1"/>
</dbReference>
<dbReference type="Proteomes" id="UP001238179">
    <property type="component" value="Chromosome"/>
</dbReference>
<dbReference type="EMBL" id="AP027080">
    <property type="protein sequence ID" value="BDU74070.1"/>
    <property type="molecule type" value="Genomic_DNA"/>
</dbReference>
<dbReference type="Pfam" id="PF13487">
    <property type="entry name" value="HD_5"/>
    <property type="match status" value="1"/>
</dbReference>
<feature type="domain" description="Response regulatory" evidence="2">
    <location>
        <begin position="4"/>
        <end position="119"/>
    </location>
</feature>
<gene>
    <name evidence="3" type="ORF">METEAL_32440</name>
</gene>
<evidence type="ECO:0000259" key="2">
    <source>
        <dbReference type="PROSITE" id="PS50110"/>
    </source>
</evidence>
<dbReference type="InterPro" id="IPR011006">
    <property type="entry name" value="CheY-like_superfamily"/>
</dbReference>
<dbReference type="Gene3D" id="3.40.50.2300">
    <property type="match status" value="1"/>
</dbReference>
<evidence type="ECO:0000313" key="4">
    <source>
        <dbReference type="Proteomes" id="UP001238179"/>
    </source>
</evidence>
<evidence type="ECO:0000313" key="3">
    <source>
        <dbReference type="EMBL" id="BDU74070.1"/>
    </source>
</evidence>
<dbReference type="PANTHER" id="PTHR45228">
    <property type="entry name" value="CYCLIC DI-GMP PHOSPHODIESTERASE TM_0186-RELATED"/>
    <property type="match status" value="1"/>
</dbReference>
<protein>
    <submittedName>
        <fullName evidence="3">Response regulator receiver modulated metal-depenent phosphohydrolase</fullName>
    </submittedName>
</protein>
<dbReference type="KEGG" id="msil:METEAL_32440"/>
<dbReference type="SMART" id="SM00448">
    <property type="entry name" value="REC"/>
    <property type="match status" value="1"/>
</dbReference>
<name>A0AA48GTI8_9BACT</name>
<keyword evidence="1" id="KW-0597">Phosphoprotein</keyword>
<dbReference type="GO" id="GO:0000160">
    <property type="term" value="P:phosphorelay signal transduction system"/>
    <property type="evidence" value="ECO:0007669"/>
    <property type="project" value="InterPro"/>
</dbReference>
<keyword evidence="4" id="KW-1185">Reference proteome</keyword>
<proteinExistence type="predicted"/>
<organism evidence="3 4">
    <name type="scientific">Mesoterricola silvestris</name>
    <dbReference type="NCBI Taxonomy" id="2927979"/>
    <lineage>
        <taxon>Bacteria</taxon>
        <taxon>Pseudomonadati</taxon>
        <taxon>Acidobacteriota</taxon>
        <taxon>Holophagae</taxon>
        <taxon>Holophagales</taxon>
        <taxon>Holophagaceae</taxon>
        <taxon>Mesoterricola</taxon>
    </lineage>
</organism>
<reference evidence="4" key="1">
    <citation type="journal article" date="2023" name="Int. J. Syst. Evol. Microbiol.">
        <title>Mesoterricola silvestris gen. nov., sp. nov., Mesoterricola sediminis sp. nov., Geothrix oryzae sp. nov., Geothrix edaphica sp. nov., Geothrix rubra sp. nov., and Geothrix limicola sp. nov., six novel members of Acidobacteriota isolated from soils.</title>
        <authorList>
            <person name="Itoh H."/>
            <person name="Sugisawa Y."/>
            <person name="Mise K."/>
            <person name="Xu Z."/>
            <person name="Kuniyasu M."/>
            <person name="Ushijima N."/>
            <person name="Kawano K."/>
            <person name="Kobayashi E."/>
            <person name="Shiratori Y."/>
            <person name="Masuda Y."/>
            <person name="Senoo K."/>
        </authorList>
    </citation>
    <scope>NUCLEOTIDE SEQUENCE [LARGE SCALE GENOMIC DNA]</scope>
    <source>
        <strain evidence="4">W79</strain>
    </source>
</reference>
<dbReference type="RefSeq" id="WP_316412741.1">
    <property type="nucleotide sequence ID" value="NZ_AP027080.1"/>
</dbReference>
<dbReference type="Pfam" id="PF00072">
    <property type="entry name" value="Response_reg"/>
    <property type="match status" value="1"/>
</dbReference>
<dbReference type="Gene3D" id="1.10.3210.10">
    <property type="entry name" value="Hypothetical protein af1432"/>
    <property type="match status" value="1"/>
</dbReference>
<dbReference type="SUPFAM" id="SSF52172">
    <property type="entry name" value="CheY-like"/>
    <property type="match status" value="1"/>
</dbReference>
<feature type="modified residue" description="4-aspartylphosphate" evidence="1">
    <location>
        <position position="53"/>
    </location>
</feature>
<dbReference type="InterPro" id="IPR052020">
    <property type="entry name" value="Cyclic_di-GMP/3'3'-cGAMP_PDE"/>
</dbReference>
<dbReference type="InterPro" id="IPR001789">
    <property type="entry name" value="Sig_transdc_resp-reg_receiver"/>
</dbReference>
<accession>A0AA48GTI8</accession>
<sequence>MPARVLFVDDNPLHLRAMERTFRGLYEVTVASSGHEALDLVLDSPPFAVVVCDMRMPGMDGVELLQEIQTLSPDSIRIMLTGQEDQLTAVEALNGGNVFRFLTKPCDTMAVAAVLEAGVRQHDLLCSSRVLLEETLAGSVQVLVDLLSVFDPKAFGLAQETRAYALRIAGKLGIPSPWDLGLAALLAPVGRMALPLPIQSKLNWSEPLTPSEQAIHGRVPESAARIVGNIPRLQPVARIIRYAAKNFDGAGYPEDGVRGEEIPLESRILRVLTDFLEGLRLRGSKRVVLEKLKLERGLYDPRVLGALEELLEAPAAAEGLQRGRRAVTVRALEPGMCLLEDLCTPEGALVLAAGTRLAQIHLERLRSVASLGRRVEPVMVEG</sequence>
<dbReference type="PANTHER" id="PTHR45228:SF8">
    <property type="entry name" value="TWO-COMPONENT RESPONSE REGULATOR-RELATED"/>
    <property type="match status" value="1"/>
</dbReference>
<dbReference type="CDD" id="cd17569">
    <property type="entry name" value="REC_HupR-like"/>
    <property type="match status" value="1"/>
</dbReference>
<evidence type="ECO:0000256" key="1">
    <source>
        <dbReference type="PROSITE-ProRule" id="PRU00169"/>
    </source>
</evidence>
<dbReference type="AlphaFoldDB" id="A0AA48GTI8"/>